<protein>
    <submittedName>
        <fullName evidence="2">Uncharacterized protein</fullName>
    </submittedName>
</protein>
<evidence type="ECO:0000313" key="2">
    <source>
        <dbReference type="EMBL" id="GAA4141367.1"/>
    </source>
</evidence>
<comment type="caution">
    <text evidence="2">The sequence shown here is derived from an EMBL/GenBank/DDBJ whole genome shotgun (WGS) entry which is preliminary data.</text>
</comment>
<keyword evidence="1" id="KW-1133">Transmembrane helix</keyword>
<evidence type="ECO:0000256" key="1">
    <source>
        <dbReference type="SAM" id="Phobius"/>
    </source>
</evidence>
<feature type="transmembrane region" description="Helical" evidence="1">
    <location>
        <begin position="5"/>
        <end position="27"/>
    </location>
</feature>
<name>A0ABP7YW27_9FLAO</name>
<feature type="transmembrane region" description="Helical" evidence="1">
    <location>
        <begin position="72"/>
        <end position="90"/>
    </location>
</feature>
<reference evidence="3" key="1">
    <citation type="journal article" date="2019" name="Int. J. Syst. Evol. Microbiol.">
        <title>The Global Catalogue of Microorganisms (GCM) 10K type strain sequencing project: providing services to taxonomists for standard genome sequencing and annotation.</title>
        <authorList>
            <consortium name="The Broad Institute Genomics Platform"/>
            <consortium name="The Broad Institute Genome Sequencing Center for Infectious Disease"/>
            <person name="Wu L."/>
            <person name="Ma J."/>
        </authorList>
    </citation>
    <scope>NUCLEOTIDE SEQUENCE [LARGE SCALE GENOMIC DNA]</scope>
    <source>
        <strain evidence="3">JCM 17386</strain>
    </source>
</reference>
<accession>A0ABP7YW27</accession>
<proteinExistence type="predicted"/>
<feature type="transmembrane region" description="Helical" evidence="1">
    <location>
        <begin position="33"/>
        <end position="51"/>
    </location>
</feature>
<keyword evidence="1" id="KW-0472">Membrane</keyword>
<keyword evidence="1" id="KW-0812">Transmembrane</keyword>
<keyword evidence="3" id="KW-1185">Reference proteome</keyword>
<dbReference type="EMBL" id="BAABAO010000016">
    <property type="protein sequence ID" value="GAA4141367.1"/>
    <property type="molecule type" value="Genomic_DNA"/>
</dbReference>
<gene>
    <name evidence="2" type="ORF">GCM10022250_42830</name>
</gene>
<organism evidence="2 3">
    <name type="scientific">Flavobacterium chungbukense</name>
    <dbReference type="NCBI Taxonomy" id="877464"/>
    <lineage>
        <taxon>Bacteria</taxon>
        <taxon>Pseudomonadati</taxon>
        <taxon>Bacteroidota</taxon>
        <taxon>Flavobacteriia</taxon>
        <taxon>Flavobacteriales</taxon>
        <taxon>Flavobacteriaceae</taxon>
        <taxon>Flavobacterium</taxon>
    </lineage>
</organism>
<evidence type="ECO:0000313" key="3">
    <source>
        <dbReference type="Proteomes" id="UP001501333"/>
    </source>
</evidence>
<sequence length="91" mass="10682">MIKKILTPATIAIFFWGIGLVIVNEQYYEYLRYYLYLSIILVFPFVIVNMIKQRKNDKIHGTNELHHTVNRMMILGVILVIIFAITKQSHG</sequence>
<dbReference type="Proteomes" id="UP001501333">
    <property type="component" value="Unassembled WGS sequence"/>
</dbReference>
<dbReference type="RefSeq" id="WP_229355129.1">
    <property type="nucleotide sequence ID" value="NZ_BAABAO010000016.1"/>
</dbReference>